<name>A0A6L6J9R2_9RHOB</name>
<organism evidence="1 2">
    <name type="scientific">Paracoccus aestuariivivens</name>
    <dbReference type="NCBI Taxonomy" id="1820333"/>
    <lineage>
        <taxon>Bacteria</taxon>
        <taxon>Pseudomonadati</taxon>
        <taxon>Pseudomonadota</taxon>
        <taxon>Alphaproteobacteria</taxon>
        <taxon>Rhodobacterales</taxon>
        <taxon>Paracoccaceae</taxon>
        <taxon>Paracoccus</taxon>
    </lineage>
</organism>
<dbReference type="Pfam" id="PF11684">
    <property type="entry name" value="DUF3280"/>
    <property type="match status" value="1"/>
</dbReference>
<proteinExistence type="predicted"/>
<comment type="caution">
    <text evidence="1">The sequence shown here is derived from an EMBL/GenBank/DDBJ whole genome shotgun (WGS) entry which is preliminary data.</text>
</comment>
<accession>A0A6L6J9R2</accession>
<reference evidence="1 2" key="1">
    <citation type="submission" date="2019-11" db="EMBL/GenBank/DDBJ databases">
        <authorList>
            <person name="Dong K."/>
        </authorList>
    </citation>
    <scope>NUCLEOTIDE SEQUENCE [LARGE SCALE GENOMIC DNA]</scope>
    <source>
        <strain evidence="1 2">NBRC 111993</strain>
    </source>
</reference>
<protein>
    <submittedName>
        <fullName evidence="1">DUF2380 domain-containing protein</fullName>
    </submittedName>
</protein>
<dbReference type="InterPro" id="IPR021698">
    <property type="entry name" value="DUF3280"/>
</dbReference>
<dbReference type="Proteomes" id="UP000478183">
    <property type="component" value="Unassembled WGS sequence"/>
</dbReference>
<gene>
    <name evidence="1" type="ORF">GL286_07055</name>
</gene>
<keyword evidence="2" id="KW-1185">Reference proteome</keyword>
<dbReference type="EMBL" id="WMIE01000002">
    <property type="protein sequence ID" value="MTH77479.1"/>
    <property type="molecule type" value="Genomic_DNA"/>
</dbReference>
<evidence type="ECO:0000313" key="2">
    <source>
        <dbReference type="Proteomes" id="UP000478183"/>
    </source>
</evidence>
<evidence type="ECO:0000313" key="1">
    <source>
        <dbReference type="EMBL" id="MTH77479.1"/>
    </source>
</evidence>
<sequence length="127" mass="14154">MLPIKLLDTSHETKDQEQDHIRRLDMMADVLASELSGEILGRDAVASACPRETTACLVGMLRDKGAERGLFIIVQKTSTLILQVFASVIDVGSEKLVNHKELNFRGDNDEAYRRAALFLARQLRDDG</sequence>
<dbReference type="AlphaFoldDB" id="A0A6L6J9R2"/>